<evidence type="ECO:0000256" key="3">
    <source>
        <dbReference type="ARBA" id="ARBA00022598"/>
    </source>
</evidence>
<evidence type="ECO:0000259" key="8">
    <source>
        <dbReference type="Pfam" id="PF04262"/>
    </source>
</evidence>
<evidence type="ECO:0000256" key="7">
    <source>
        <dbReference type="ARBA" id="ARBA00048819"/>
    </source>
</evidence>
<comment type="pathway">
    <text evidence="1">Sulfur metabolism; glutathione biosynthesis; glutathione from L-cysteine and L-glutamate: step 1/2.</text>
</comment>
<dbReference type="HAMAP" id="MF_00578">
    <property type="entry name" value="Glu_cys_ligase"/>
    <property type="match status" value="1"/>
</dbReference>
<keyword evidence="3" id="KW-0436">Ligase</keyword>
<sequence>MKTIYRNGLSSRYGRNMQAISGIHFNYSIPELFWPIYQKLKEDRHHLDAFVSSEYLGLIRNFQRFSWMVLYLFGASPALCKSFVTHGQSNLKDFGHNTLFEPFGTSLRMSDLGYTSRTQSNINISLNDLNEYISDLSKAIDTPEPKYQKIGILNNGEYDQLSVNKLQIENEYYSPIRPKRVAKSGERPTLSLKRGGIEYVEIRSLDLNISDPIGTNQHAMRFMEAFLIFCLLQDSPLIDDICWEEIKNNHSKTAKYGRDPKIKLKKNGKNCYLSDWASEILEAVYVVAKFLDGNSGSSDYVRAVNIQKEMIQHPDMTPSARLLDDLYKSRTGFFQYTLDVSEKHKDYFSELIPLEPKKLAMFVKEASESLLRQKNIEAMDTLSFEDYLKNYFQS</sequence>
<dbReference type="AlphaFoldDB" id="A0A381UUL5"/>
<evidence type="ECO:0000256" key="4">
    <source>
        <dbReference type="ARBA" id="ARBA00022684"/>
    </source>
</evidence>
<evidence type="ECO:0000256" key="2">
    <source>
        <dbReference type="ARBA" id="ARBA00012220"/>
    </source>
</evidence>
<evidence type="ECO:0000313" key="9">
    <source>
        <dbReference type="EMBL" id="SVA31829.1"/>
    </source>
</evidence>
<evidence type="ECO:0000256" key="1">
    <source>
        <dbReference type="ARBA" id="ARBA00005006"/>
    </source>
</evidence>
<feature type="domain" description="Glutamate--cysteine ligase" evidence="8">
    <location>
        <begin position="1"/>
        <end position="252"/>
    </location>
</feature>
<keyword evidence="6" id="KW-0067">ATP-binding</keyword>
<organism evidence="9">
    <name type="scientific">marine metagenome</name>
    <dbReference type="NCBI Taxonomy" id="408172"/>
    <lineage>
        <taxon>unclassified sequences</taxon>
        <taxon>metagenomes</taxon>
        <taxon>ecological metagenomes</taxon>
    </lineage>
</organism>
<dbReference type="InterPro" id="IPR007370">
    <property type="entry name" value="Glu_cys_ligase"/>
</dbReference>
<dbReference type="NCBIfam" id="TIGR01434">
    <property type="entry name" value="glu_cys_ligase"/>
    <property type="match status" value="1"/>
</dbReference>
<dbReference type="PANTHER" id="PTHR38761">
    <property type="entry name" value="GLUTAMATE--CYSTEINE LIGASE"/>
    <property type="match status" value="1"/>
</dbReference>
<dbReference type="GO" id="GO:0005829">
    <property type="term" value="C:cytosol"/>
    <property type="evidence" value="ECO:0007669"/>
    <property type="project" value="TreeGrafter"/>
</dbReference>
<dbReference type="PANTHER" id="PTHR38761:SF1">
    <property type="entry name" value="GLUTAMATE--CYSTEINE LIGASE"/>
    <property type="match status" value="1"/>
</dbReference>
<evidence type="ECO:0000256" key="5">
    <source>
        <dbReference type="ARBA" id="ARBA00022741"/>
    </source>
</evidence>
<evidence type="ECO:0000256" key="6">
    <source>
        <dbReference type="ARBA" id="ARBA00022840"/>
    </source>
</evidence>
<dbReference type="Gene3D" id="3.30.590.20">
    <property type="match status" value="1"/>
</dbReference>
<comment type="catalytic activity">
    <reaction evidence="7">
        <text>L-cysteine + L-glutamate + ATP = gamma-L-glutamyl-L-cysteine + ADP + phosphate + H(+)</text>
        <dbReference type="Rhea" id="RHEA:13285"/>
        <dbReference type="ChEBI" id="CHEBI:15378"/>
        <dbReference type="ChEBI" id="CHEBI:29985"/>
        <dbReference type="ChEBI" id="CHEBI:30616"/>
        <dbReference type="ChEBI" id="CHEBI:35235"/>
        <dbReference type="ChEBI" id="CHEBI:43474"/>
        <dbReference type="ChEBI" id="CHEBI:58173"/>
        <dbReference type="ChEBI" id="CHEBI:456216"/>
        <dbReference type="EC" id="6.3.2.2"/>
    </reaction>
</comment>
<keyword evidence="5" id="KW-0547">Nucleotide-binding</keyword>
<protein>
    <recommendedName>
        <fullName evidence="2">glutamate--cysteine ligase</fullName>
        <ecNumber evidence="2">6.3.2.2</ecNumber>
    </recommendedName>
</protein>
<gene>
    <name evidence="9" type="ORF">METZ01_LOCUS84683</name>
</gene>
<reference evidence="9" key="1">
    <citation type="submission" date="2018-05" db="EMBL/GenBank/DDBJ databases">
        <authorList>
            <person name="Lanie J.A."/>
            <person name="Ng W.-L."/>
            <person name="Kazmierczak K.M."/>
            <person name="Andrzejewski T.M."/>
            <person name="Davidsen T.M."/>
            <person name="Wayne K.J."/>
            <person name="Tettelin H."/>
            <person name="Glass J.I."/>
            <person name="Rusch D."/>
            <person name="Podicherti R."/>
            <person name="Tsui H.-C.T."/>
            <person name="Winkler M.E."/>
        </authorList>
    </citation>
    <scope>NUCLEOTIDE SEQUENCE</scope>
</reference>
<dbReference type="GO" id="GO:0046872">
    <property type="term" value="F:metal ion binding"/>
    <property type="evidence" value="ECO:0007669"/>
    <property type="project" value="TreeGrafter"/>
</dbReference>
<dbReference type="InterPro" id="IPR006334">
    <property type="entry name" value="Glut_cys_ligase"/>
</dbReference>
<proteinExistence type="inferred from homology"/>
<dbReference type="GO" id="GO:0006750">
    <property type="term" value="P:glutathione biosynthetic process"/>
    <property type="evidence" value="ECO:0007669"/>
    <property type="project" value="UniProtKB-KW"/>
</dbReference>
<name>A0A381UUL5_9ZZZZ</name>
<dbReference type="EMBL" id="UINC01007174">
    <property type="protein sequence ID" value="SVA31829.1"/>
    <property type="molecule type" value="Genomic_DNA"/>
</dbReference>
<keyword evidence="4" id="KW-0317">Glutathione biosynthesis</keyword>
<dbReference type="InterPro" id="IPR014746">
    <property type="entry name" value="Gln_synth/guanido_kin_cat_dom"/>
</dbReference>
<dbReference type="GO" id="GO:0004357">
    <property type="term" value="F:glutamate-cysteine ligase activity"/>
    <property type="evidence" value="ECO:0007669"/>
    <property type="project" value="UniProtKB-EC"/>
</dbReference>
<dbReference type="Pfam" id="PF04262">
    <property type="entry name" value="Glu_cys_ligase"/>
    <property type="match status" value="1"/>
</dbReference>
<accession>A0A381UUL5</accession>
<dbReference type="GO" id="GO:0005524">
    <property type="term" value="F:ATP binding"/>
    <property type="evidence" value="ECO:0007669"/>
    <property type="project" value="UniProtKB-KW"/>
</dbReference>
<dbReference type="EC" id="6.3.2.2" evidence="2"/>
<dbReference type="SUPFAM" id="SSF55931">
    <property type="entry name" value="Glutamine synthetase/guanido kinase"/>
    <property type="match status" value="1"/>
</dbReference>